<dbReference type="OrthoDB" id="2663560at2"/>
<accession>A0A0L6JP81</accession>
<feature type="transmembrane region" description="Helical" evidence="1">
    <location>
        <begin position="93"/>
        <end position="111"/>
    </location>
</feature>
<dbReference type="eggNOG" id="COG2064">
    <property type="taxonomic scope" value="Bacteria"/>
</dbReference>
<keyword evidence="3" id="KW-1185">Reference proteome</keyword>
<reference evidence="3" key="1">
    <citation type="submission" date="2015-07" db="EMBL/GenBank/DDBJ databases">
        <title>Near-Complete Genome Sequence of the Cellulolytic Bacterium Bacteroides (Pseudobacteroides) cellulosolvens ATCC 35603.</title>
        <authorList>
            <person name="Dassa B."/>
            <person name="Utturkar S.M."/>
            <person name="Klingeman D.M."/>
            <person name="Hurt R.A."/>
            <person name="Keller M."/>
            <person name="Xu J."/>
            <person name="Reddy Y.H.K."/>
            <person name="Borovok I."/>
            <person name="Grinberg I.R."/>
            <person name="Lamed R."/>
            <person name="Zhivin O."/>
            <person name="Bayer E.A."/>
            <person name="Brown S.D."/>
        </authorList>
    </citation>
    <scope>NUCLEOTIDE SEQUENCE [LARGE SCALE GENOMIC DNA]</scope>
    <source>
        <strain evidence="3">DSM 2933</strain>
    </source>
</reference>
<keyword evidence="1" id="KW-0812">Transmembrane</keyword>
<protein>
    <recommendedName>
        <fullName evidence="4">Type II secretion system F domain-containing protein</fullName>
    </recommendedName>
</protein>
<proteinExistence type="predicted"/>
<dbReference type="RefSeq" id="WP_036944565.1">
    <property type="nucleotide sequence ID" value="NZ_JQKC01000032.1"/>
</dbReference>
<feature type="transmembrane region" description="Helical" evidence="1">
    <location>
        <begin position="6"/>
        <end position="25"/>
    </location>
</feature>
<comment type="caution">
    <text evidence="2">The sequence shown here is derived from an EMBL/GenBank/DDBJ whole genome shotgun (WGS) entry which is preliminary data.</text>
</comment>
<organism evidence="2 3">
    <name type="scientific">Pseudobacteroides cellulosolvens ATCC 35603 = DSM 2933</name>
    <dbReference type="NCBI Taxonomy" id="398512"/>
    <lineage>
        <taxon>Bacteria</taxon>
        <taxon>Bacillati</taxon>
        <taxon>Bacillota</taxon>
        <taxon>Clostridia</taxon>
        <taxon>Eubacteriales</taxon>
        <taxon>Oscillospiraceae</taxon>
        <taxon>Pseudobacteroides</taxon>
    </lineage>
</organism>
<dbReference type="STRING" id="398512.Bccel_2786"/>
<evidence type="ECO:0008006" key="4">
    <source>
        <dbReference type="Google" id="ProtNLM"/>
    </source>
</evidence>
<sequence precursor="true">MLLIARLLAIIAIIYLSFTLVFAIVKPVSNKRKKNTRDFLNQAKRQAKKEKFYYIRDVVLRRFTNRMLLGEMKRSEFKELIMRLDLKTTPEEIRAKQIVLALLALLAAILVIQLNPLIGYLSLLGPIIAWMYPVDDLEKKIEQKNKNIMFDFPSFYSMLYYQYSKSVHIYLADAVRDFLPNANPDMAEELGILIDNIEYGEEYALKQLKKRVPLRYIIKFCDIMQIRLNGYDNTSQMAYLKQELHDLRLQTLEDELKSREAKNIRTQFALILVLTVYVVIYFYYQFIDATRLFK</sequence>
<keyword evidence="1" id="KW-0472">Membrane</keyword>
<evidence type="ECO:0000256" key="1">
    <source>
        <dbReference type="SAM" id="Phobius"/>
    </source>
</evidence>
<dbReference type="Proteomes" id="UP000036923">
    <property type="component" value="Unassembled WGS sequence"/>
</dbReference>
<feature type="transmembrane region" description="Helical" evidence="1">
    <location>
        <begin position="268"/>
        <end position="287"/>
    </location>
</feature>
<dbReference type="AlphaFoldDB" id="A0A0L6JP81"/>
<evidence type="ECO:0000313" key="2">
    <source>
        <dbReference type="EMBL" id="KNY27515.1"/>
    </source>
</evidence>
<gene>
    <name evidence="2" type="ORF">Bccel_2786</name>
</gene>
<keyword evidence="1" id="KW-1133">Transmembrane helix</keyword>
<feature type="transmembrane region" description="Helical" evidence="1">
    <location>
        <begin position="117"/>
        <end position="134"/>
    </location>
</feature>
<name>A0A0L6JP81_9FIRM</name>
<dbReference type="EMBL" id="LGTC01000001">
    <property type="protein sequence ID" value="KNY27515.1"/>
    <property type="molecule type" value="Genomic_DNA"/>
</dbReference>
<evidence type="ECO:0000313" key="3">
    <source>
        <dbReference type="Proteomes" id="UP000036923"/>
    </source>
</evidence>